<dbReference type="AlphaFoldDB" id="A0A8H4R4A5"/>
<accession>A0A8H4R4A5</accession>
<keyword evidence="2" id="KW-1185">Reference proteome</keyword>
<organism evidence="1 2">
    <name type="scientific">Cudoniella acicularis</name>
    <dbReference type="NCBI Taxonomy" id="354080"/>
    <lineage>
        <taxon>Eukaryota</taxon>
        <taxon>Fungi</taxon>
        <taxon>Dikarya</taxon>
        <taxon>Ascomycota</taxon>
        <taxon>Pezizomycotina</taxon>
        <taxon>Leotiomycetes</taxon>
        <taxon>Helotiales</taxon>
        <taxon>Tricladiaceae</taxon>
        <taxon>Cudoniella</taxon>
    </lineage>
</organism>
<protein>
    <submittedName>
        <fullName evidence="1">Uncharacterized protein</fullName>
    </submittedName>
</protein>
<sequence length="183" mass="19531">MARKSDHHGATIANPANSTLNSLCNLLSSAANLPPSNMFAAVDIAFTQPLRGVQGPNASQYRSTCTVSAATSRSESPRARNQGPEQIYSEGLSAGIGHRQRREVPGVGLDGGPPDNPHNVTTTNIWKVSTNLFPSTISVLWFIDPHEFKALGTNIRDTITKIRNLTAGRHRGSLIAEGRAPPA</sequence>
<comment type="caution">
    <text evidence="1">The sequence shown here is derived from an EMBL/GenBank/DDBJ whole genome shotgun (WGS) entry which is preliminary data.</text>
</comment>
<name>A0A8H4R4A5_9HELO</name>
<reference evidence="1 2" key="1">
    <citation type="submission" date="2020-03" db="EMBL/GenBank/DDBJ databases">
        <title>Draft Genome Sequence of Cudoniella acicularis.</title>
        <authorList>
            <person name="Buettner E."/>
            <person name="Kellner H."/>
        </authorList>
    </citation>
    <scope>NUCLEOTIDE SEQUENCE [LARGE SCALE GENOMIC DNA]</scope>
    <source>
        <strain evidence="1 2">DSM 108380</strain>
    </source>
</reference>
<proteinExistence type="predicted"/>
<evidence type="ECO:0000313" key="1">
    <source>
        <dbReference type="EMBL" id="KAF4621895.1"/>
    </source>
</evidence>
<dbReference type="Proteomes" id="UP000566819">
    <property type="component" value="Unassembled WGS sequence"/>
</dbReference>
<gene>
    <name evidence="1" type="ORF">G7Y89_g14450</name>
</gene>
<evidence type="ECO:0000313" key="2">
    <source>
        <dbReference type="Proteomes" id="UP000566819"/>
    </source>
</evidence>
<dbReference type="EMBL" id="JAAMPI010001912">
    <property type="protein sequence ID" value="KAF4621895.1"/>
    <property type="molecule type" value="Genomic_DNA"/>
</dbReference>